<comment type="caution">
    <text evidence="2">The sequence shown here is derived from an EMBL/GenBank/DDBJ whole genome shotgun (WGS) entry which is preliminary data.</text>
</comment>
<dbReference type="AlphaFoldDB" id="A0A963Z433"/>
<name>A0A963Z433_9PROT</name>
<dbReference type="RefSeq" id="WP_227309045.1">
    <property type="nucleotide sequence ID" value="NZ_JAESVA010000007.1"/>
</dbReference>
<feature type="domain" description="Alpha/beta hydrolase fold-3" evidence="1">
    <location>
        <begin position="84"/>
        <end position="284"/>
    </location>
</feature>
<dbReference type="GO" id="GO:0019433">
    <property type="term" value="P:triglyceride catabolic process"/>
    <property type="evidence" value="ECO:0007669"/>
    <property type="project" value="TreeGrafter"/>
</dbReference>
<dbReference type="GO" id="GO:0005829">
    <property type="term" value="C:cytosol"/>
    <property type="evidence" value="ECO:0007669"/>
    <property type="project" value="TreeGrafter"/>
</dbReference>
<dbReference type="InterPro" id="IPR013094">
    <property type="entry name" value="AB_hydrolase_3"/>
</dbReference>
<dbReference type="Gene3D" id="3.40.50.1820">
    <property type="entry name" value="alpha/beta hydrolase"/>
    <property type="match status" value="1"/>
</dbReference>
<dbReference type="SUPFAM" id="SSF53474">
    <property type="entry name" value="alpha/beta-Hydrolases"/>
    <property type="match status" value="1"/>
</dbReference>
<dbReference type="PANTHER" id="PTHR23025">
    <property type="entry name" value="TRIACYLGLYCEROL LIPASE"/>
    <property type="match status" value="1"/>
</dbReference>
<keyword evidence="2" id="KW-0378">Hydrolase</keyword>
<dbReference type="GO" id="GO:0004806">
    <property type="term" value="F:triacylglycerol lipase activity"/>
    <property type="evidence" value="ECO:0007669"/>
    <property type="project" value="TreeGrafter"/>
</dbReference>
<dbReference type="PANTHER" id="PTHR23025:SF3">
    <property type="entry name" value="HORMONE-SENSITIVE LIPASE"/>
    <property type="match status" value="1"/>
</dbReference>
<dbReference type="InterPro" id="IPR029058">
    <property type="entry name" value="AB_hydrolase_fold"/>
</dbReference>
<keyword evidence="3" id="KW-1185">Reference proteome</keyword>
<proteinExistence type="predicted"/>
<dbReference type="GO" id="GO:0004771">
    <property type="term" value="F:sterol ester esterase activity"/>
    <property type="evidence" value="ECO:0007669"/>
    <property type="project" value="TreeGrafter"/>
</dbReference>
<gene>
    <name evidence="2" type="ORF">ACELLULO517_19225</name>
</gene>
<sequence>MTQFDLDAGVRAFIKRTDSFSKGLGPDATTAEVREAYMRMCAAFSLPHPKGLRARDGILHAQNPTRELRVRSFATPDAIPGRAVLFLHGGGFVVGGLDSHDSICADLAAGAEVAIVALDYRLSPEHAYPAALDDAEAAYDDLLDSHQHVILVGDSAGATLAAALSLRLRRKEKPMPWAQVLMYPMLHPDFRRSLGGPKADAPLLPASSLSLYVGAYQGGKPAVTTDPEIAPLATRDFTGMPPTAIFAADIDPLAEDAHDYCAALRDSGVPVLFHPGHGLVHGYLRGRAMSDTIAEAFSAIVSSLRDFTHGGQP</sequence>
<evidence type="ECO:0000313" key="2">
    <source>
        <dbReference type="EMBL" id="MCB8882388.1"/>
    </source>
</evidence>
<accession>A0A963Z433</accession>
<evidence type="ECO:0000259" key="1">
    <source>
        <dbReference type="Pfam" id="PF07859"/>
    </source>
</evidence>
<reference evidence="2 3" key="1">
    <citation type="journal article" date="2021" name="Microorganisms">
        <title>Acidisoma silvae sp. nov. and Acidisomacellulosilytica sp. nov., Two Acidophilic Bacteria Isolated from Decaying Wood, Hydrolyzing Cellulose and Producing Poly-3-hydroxybutyrate.</title>
        <authorList>
            <person name="Mieszkin S."/>
            <person name="Pouder E."/>
            <person name="Uroz S."/>
            <person name="Simon-Colin C."/>
            <person name="Alain K."/>
        </authorList>
    </citation>
    <scope>NUCLEOTIDE SEQUENCE [LARGE SCALE GENOMIC DNA]</scope>
    <source>
        <strain evidence="2 3">HW T5.17</strain>
    </source>
</reference>
<protein>
    <submittedName>
        <fullName evidence="2">Alpha/beta hydrolase</fullName>
    </submittedName>
</protein>
<dbReference type="Pfam" id="PF07859">
    <property type="entry name" value="Abhydrolase_3"/>
    <property type="match status" value="1"/>
</dbReference>
<dbReference type="EMBL" id="JAESVA010000007">
    <property type="protein sequence ID" value="MCB8882388.1"/>
    <property type="molecule type" value="Genomic_DNA"/>
</dbReference>
<evidence type="ECO:0000313" key="3">
    <source>
        <dbReference type="Proteomes" id="UP000721844"/>
    </source>
</evidence>
<dbReference type="Proteomes" id="UP000721844">
    <property type="component" value="Unassembled WGS sequence"/>
</dbReference>
<organism evidence="2 3">
    <name type="scientific">Acidisoma cellulosilyticum</name>
    <dbReference type="NCBI Taxonomy" id="2802395"/>
    <lineage>
        <taxon>Bacteria</taxon>
        <taxon>Pseudomonadati</taxon>
        <taxon>Pseudomonadota</taxon>
        <taxon>Alphaproteobacteria</taxon>
        <taxon>Acetobacterales</taxon>
        <taxon>Acidocellaceae</taxon>
        <taxon>Acidisoma</taxon>
    </lineage>
</organism>